<evidence type="ECO:0000313" key="3">
    <source>
        <dbReference type="EMBL" id="KAG5850708.1"/>
    </source>
</evidence>
<organism evidence="3 4">
    <name type="scientific">Anguilla anguilla</name>
    <name type="common">European freshwater eel</name>
    <name type="synonym">Muraena anguilla</name>
    <dbReference type="NCBI Taxonomy" id="7936"/>
    <lineage>
        <taxon>Eukaryota</taxon>
        <taxon>Metazoa</taxon>
        <taxon>Chordata</taxon>
        <taxon>Craniata</taxon>
        <taxon>Vertebrata</taxon>
        <taxon>Euteleostomi</taxon>
        <taxon>Actinopterygii</taxon>
        <taxon>Neopterygii</taxon>
        <taxon>Teleostei</taxon>
        <taxon>Anguilliformes</taxon>
        <taxon>Anguillidae</taxon>
        <taxon>Anguilla</taxon>
    </lineage>
</organism>
<protein>
    <submittedName>
        <fullName evidence="3">Uncharacterized protein</fullName>
    </submittedName>
</protein>
<sequence length="283" mass="29192">MVGMTHKAPGERAFSVRSALTATMPSSAVDSASFVIAARAATPAWIRGLVRTTIRIREPGTGNGNKENKGDGAVPIYVPFLVVGAVFVCFVLLGSVVAVCCCRCLRPKQEQSPVCVGGAAGGAAGGESRAEAGGLLEAIPMMASAGVSCGSSSQQSSKFTSSSSSGQSSVQPRLSCAHRQGATCPTMPASTSTCRPVSLCLAASRPRSSCTPSILGTLYRMRQSPPALPPSSTTHKAATGHSRPLSYPPPARPVNPSTPYNYVTLPPPWIDTGPEEHLLDILV</sequence>
<evidence type="ECO:0000256" key="1">
    <source>
        <dbReference type="SAM" id="MobiDB-lite"/>
    </source>
</evidence>
<feature type="transmembrane region" description="Helical" evidence="2">
    <location>
        <begin position="76"/>
        <end position="99"/>
    </location>
</feature>
<dbReference type="EMBL" id="JAFIRN010000004">
    <property type="protein sequence ID" value="KAG5850708.1"/>
    <property type="molecule type" value="Genomic_DNA"/>
</dbReference>
<keyword evidence="2" id="KW-1133">Transmembrane helix</keyword>
<feature type="region of interest" description="Disordered" evidence="1">
    <location>
        <begin position="224"/>
        <end position="253"/>
    </location>
</feature>
<dbReference type="AlphaFoldDB" id="A0A9D3S141"/>
<dbReference type="Proteomes" id="UP001044222">
    <property type="component" value="Unassembled WGS sequence"/>
</dbReference>
<proteinExistence type="predicted"/>
<evidence type="ECO:0000256" key="2">
    <source>
        <dbReference type="SAM" id="Phobius"/>
    </source>
</evidence>
<gene>
    <name evidence="3" type="ORF">ANANG_G00085320</name>
</gene>
<comment type="caution">
    <text evidence="3">The sequence shown here is derived from an EMBL/GenBank/DDBJ whole genome shotgun (WGS) entry which is preliminary data.</text>
</comment>
<keyword evidence="2" id="KW-0472">Membrane</keyword>
<keyword evidence="2" id="KW-0812">Transmembrane</keyword>
<accession>A0A9D3S141</accession>
<evidence type="ECO:0000313" key="4">
    <source>
        <dbReference type="Proteomes" id="UP001044222"/>
    </source>
</evidence>
<keyword evidence="4" id="KW-1185">Reference proteome</keyword>
<name>A0A9D3S141_ANGAN</name>
<reference evidence="3" key="1">
    <citation type="submission" date="2021-01" db="EMBL/GenBank/DDBJ databases">
        <title>A chromosome-scale assembly of European eel, Anguilla anguilla.</title>
        <authorList>
            <person name="Henkel C."/>
            <person name="Jong-Raadsen S.A."/>
            <person name="Dufour S."/>
            <person name="Weltzien F.-A."/>
            <person name="Palstra A.P."/>
            <person name="Pelster B."/>
            <person name="Spaink H.P."/>
            <person name="Van Den Thillart G.E."/>
            <person name="Jansen H."/>
            <person name="Zahm M."/>
            <person name="Klopp C."/>
            <person name="Cedric C."/>
            <person name="Louis A."/>
            <person name="Berthelot C."/>
            <person name="Parey E."/>
            <person name="Roest Crollius H."/>
            <person name="Montfort J."/>
            <person name="Robinson-Rechavi M."/>
            <person name="Bucao C."/>
            <person name="Bouchez O."/>
            <person name="Gislard M."/>
            <person name="Lluch J."/>
            <person name="Milhes M."/>
            <person name="Lampietro C."/>
            <person name="Lopez Roques C."/>
            <person name="Donnadieu C."/>
            <person name="Braasch I."/>
            <person name="Desvignes T."/>
            <person name="Postlethwait J."/>
            <person name="Bobe J."/>
            <person name="Guiguen Y."/>
            <person name="Dirks R."/>
        </authorList>
    </citation>
    <scope>NUCLEOTIDE SEQUENCE</scope>
    <source>
        <strain evidence="3">Tag_6206</strain>
        <tissue evidence="3">Liver</tissue>
    </source>
</reference>